<dbReference type="NCBIfam" id="TIGR01484">
    <property type="entry name" value="HAD-SF-IIB"/>
    <property type="match status" value="1"/>
</dbReference>
<dbReference type="EMBL" id="VBTE01000081">
    <property type="protein sequence ID" value="TLQ04243.1"/>
    <property type="molecule type" value="Genomic_DNA"/>
</dbReference>
<organism evidence="1 2">
    <name type="scientific">Marinilactibacillus psychrotolerans</name>
    <dbReference type="NCBI Taxonomy" id="191770"/>
    <lineage>
        <taxon>Bacteria</taxon>
        <taxon>Bacillati</taxon>
        <taxon>Bacillota</taxon>
        <taxon>Bacilli</taxon>
        <taxon>Lactobacillales</taxon>
        <taxon>Carnobacteriaceae</taxon>
        <taxon>Marinilactibacillus</taxon>
    </lineage>
</organism>
<dbReference type="SUPFAM" id="SSF56784">
    <property type="entry name" value="HAD-like"/>
    <property type="match status" value="1"/>
</dbReference>
<dbReference type="RefSeq" id="WP_138473209.1">
    <property type="nucleotide sequence ID" value="NZ_JBGQQG010000090.1"/>
</dbReference>
<dbReference type="InterPro" id="IPR006379">
    <property type="entry name" value="HAD-SF_hydro_IIB"/>
</dbReference>
<dbReference type="NCBIfam" id="TIGR00099">
    <property type="entry name" value="Cof-subfamily"/>
    <property type="match status" value="1"/>
</dbReference>
<dbReference type="PRINTS" id="PR00119">
    <property type="entry name" value="CATATPASE"/>
</dbReference>
<dbReference type="SFLD" id="SFLDS00003">
    <property type="entry name" value="Haloacid_Dehalogenase"/>
    <property type="match status" value="1"/>
</dbReference>
<sequence length="253" mass="28555">MSKKNKVLVTDLDGTLVKDSKVVTQKDKEALKQLNETYILGIATGRSLKEILYIEEMLGFHVPLKIAFNGACVTYKDNIIYESPIDPKTLKEVLAFIEKQKIVFDALDGEDRIGTHKEANSSKLWNMKLIEPNHLFDYINGRTIYKINIRPEDHRADELLEDLRATFPDLSICKSGPRRIEVTAQNVSKGFAIAMIRDKLPLEVIAVGDSENDISMFEEADVAISMSEADDSVKEEADVIINDFYEASRRLGD</sequence>
<accession>A0A5R9BVF6</accession>
<protein>
    <submittedName>
        <fullName evidence="1">HAD family phosphatase</fullName>
    </submittedName>
</protein>
<dbReference type="AlphaFoldDB" id="A0A5R9BVF6"/>
<dbReference type="GO" id="GO:0005829">
    <property type="term" value="C:cytosol"/>
    <property type="evidence" value="ECO:0007669"/>
    <property type="project" value="TreeGrafter"/>
</dbReference>
<dbReference type="GO" id="GO:0000287">
    <property type="term" value="F:magnesium ion binding"/>
    <property type="evidence" value="ECO:0007669"/>
    <property type="project" value="TreeGrafter"/>
</dbReference>
<reference evidence="1 2" key="1">
    <citation type="submission" date="2019-05" db="EMBL/GenBank/DDBJ databases">
        <title>The metagenome of a microbial culture collection derived from dairy environment covers the genomic content of the human microbiome.</title>
        <authorList>
            <person name="Roder T."/>
            <person name="Wuthrich D."/>
            <person name="Sattari Z."/>
            <person name="Von Ah U."/>
            <person name="Bar C."/>
            <person name="Ronchi F."/>
            <person name="Macpherson A.J."/>
            <person name="Ganal-Vonarburg S.C."/>
            <person name="Bruggmann R."/>
            <person name="Vergeres G."/>
        </authorList>
    </citation>
    <scope>NUCLEOTIDE SEQUENCE [LARGE SCALE GENOMIC DNA]</scope>
    <source>
        <strain evidence="1 2">FAM 24235</strain>
    </source>
</reference>
<dbReference type="PANTHER" id="PTHR10000">
    <property type="entry name" value="PHOSPHOSERINE PHOSPHATASE"/>
    <property type="match status" value="1"/>
</dbReference>
<name>A0A5R9BVF6_9LACT</name>
<evidence type="ECO:0000313" key="1">
    <source>
        <dbReference type="EMBL" id="TLQ04243.1"/>
    </source>
</evidence>
<comment type="caution">
    <text evidence="1">The sequence shown here is derived from an EMBL/GenBank/DDBJ whole genome shotgun (WGS) entry which is preliminary data.</text>
</comment>
<gene>
    <name evidence="1" type="ORF">FEZ48_13700</name>
</gene>
<evidence type="ECO:0000313" key="2">
    <source>
        <dbReference type="Proteomes" id="UP000307201"/>
    </source>
</evidence>
<dbReference type="Gene3D" id="3.40.50.1000">
    <property type="entry name" value="HAD superfamily/HAD-like"/>
    <property type="match status" value="1"/>
</dbReference>
<dbReference type="SFLD" id="SFLDG01140">
    <property type="entry name" value="C2.B:_Phosphomannomutase_and_P"/>
    <property type="match status" value="1"/>
</dbReference>
<dbReference type="Gene3D" id="3.30.1240.10">
    <property type="match status" value="1"/>
</dbReference>
<dbReference type="GO" id="GO:0016791">
    <property type="term" value="F:phosphatase activity"/>
    <property type="evidence" value="ECO:0007669"/>
    <property type="project" value="UniProtKB-ARBA"/>
</dbReference>
<dbReference type="PANTHER" id="PTHR10000:SF8">
    <property type="entry name" value="HAD SUPERFAMILY HYDROLASE-LIKE, TYPE 3"/>
    <property type="match status" value="1"/>
</dbReference>
<dbReference type="OrthoDB" id="9810101at2"/>
<dbReference type="InterPro" id="IPR000150">
    <property type="entry name" value="Cof"/>
</dbReference>
<dbReference type="InterPro" id="IPR023214">
    <property type="entry name" value="HAD_sf"/>
</dbReference>
<dbReference type="Pfam" id="PF08282">
    <property type="entry name" value="Hydrolase_3"/>
    <property type="match status" value="1"/>
</dbReference>
<dbReference type="InterPro" id="IPR036412">
    <property type="entry name" value="HAD-like_sf"/>
</dbReference>
<dbReference type="Proteomes" id="UP000307201">
    <property type="component" value="Unassembled WGS sequence"/>
</dbReference>
<proteinExistence type="predicted"/>